<gene>
    <name evidence="2" type="ORF">SOCE26_053280</name>
</gene>
<feature type="signal peptide" evidence="1">
    <location>
        <begin position="1"/>
        <end position="26"/>
    </location>
</feature>
<protein>
    <submittedName>
        <fullName evidence="2">Uncharacterized protein</fullName>
    </submittedName>
</protein>
<organism evidence="2 3">
    <name type="scientific">Sorangium cellulosum</name>
    <name type="common">Polyangium cellulosum</name>
    <dbReference type="NCBI Taxonomy" id="56"/>
    <lineage>
        <taxon>Bacteria</taxon>
        <taxon>Pseudomonadati</taxon>
        <taxon>Myxococcota</taxon>
        <taxon>Polyangia</taxon>
        <taxon>Polyangiales</taxon>
        <taxon>Polyangiaceae</taxon>
        <taxon>Sorangium</taxon>
    </lineage>
</organism>
<keyword evidence="1" id="KW-0732">Signal</keyword>
<dbReference type="Proteomes" id="UP000238348">
    <property type="component" value="Chromosome"/>
</dbReference>
<feature type="chain" id="PRO_5014824019" evidence="1">
    <location>
        <begin position="27"/>
        <end position="212"/>
    </location>
</feature>
<sequence>MVSSIDMKMAQAAMLLSAFMAGCAVDAGDAEDADLEQADVDVTSSAQALEGEEDETRGGLVGGPVLPGKGGIGQAPIGKDPGLLQGPGPIQGPVGQGPVGQGPVGQGPGLGGYPGYPGGFGYGMPGGFSGLPGMSGGFPGGFPGGGWPGGMGQFSGYPFSGLPGYGAGFPGGGAGFPGGGVGFPGGGAGFPGGGVGFPGGGAGFPGAGGYPY</sequence>
<dbReference type="EMBL" id="CP012673">
    <property type="protein sequence ID" value="AUX43872.1"/>
    <property type="molecule type" value="Genomic_DNA"/>
</dbReference>
<evidence type="ECO:0000313" key="3">
    <source>
        <dbReference type="Proteomes" id="UP000238348"/>
    </source>
</evidence>
<proteinExistence type="predicted"/>
<evidence type="ECO:0000256" key="1">
    <source>
        <dbReference type="SAM" id="SignalP"/>
    </source>
</evidence>
<reference evidence="2 3" key="1">
    <citation type="submission" date="2015-09" db="EMBL/GenBank/DDBJ databases">
        <title>Sorangium comparison.</title>
        <authorList>
            <person name="Zaburannyi N."/>
            <person name="Bunk B."/>
            <person name="Overmann J."/>
            <person name="Mueller R."/>
        </authorList>
    </citation>
    <scope>NUCLEOTIDE SEQUENCE [LARGE SCALE GENOMIC DNA]</scope>
    <source>
        <strain evidence="2 3">So ce26</strain>
    </source>
</reference>
<accession>A0A2L0EX37</accession>
<name>A0A2L0EX37_SORCE</name>
<dbReference type="OrthoDB" id="10015615at2"/>
<dbReference type="AlphaFoldDB" id="A0A2L0EX37"/>
<evidence type="ECO:0000313" key="2">
    <source>
        <dbReference type="EMBL" id="AUX43872.1"/>
    </source>
</evidence>
<dbReference type="RefSeq" id="WP_104982486.1">
    <property type="nucleotide sequence ID" value="NZ_CP012673.1"/>
</dbReference>